<evidence type="ECO:0000256" key="6">
    <source>
        <dbReference type="ARBA" id="ARBA00022842"/>
    </source>
</evidence>
<evidence type="ECO:0000256" key="2">
    <source>
        <dbReference type="ARBA" id="ARBA00001933"/>
    </source>
</evidence>
<dbReference type="GO" id="GO:0070179">
    <property type="term" value="P:D-serine biosynthetic process"/>
    <property type="evidence" value="ECO:0007669"/>
    <property type="project" value="TreeGrafter"/>
</dbReference>
<comment type="cofactor">
    <cofactor evidence="1">
        <name>Ca(2+)</name>
        <dbReference type="ChEBI" id="CHEBI:29108"/>
    </cofactor>
</comment>
<dbReference type="GO" id="GO:0000287">
    <property type="term" value="F:magnesium ion binding"/>
    <property type="evidence" value="ECO:0007669"/>
    <property type="project" value="TreeGrafter"/>
</dbReference>
<dbReference type="GO" id="GO:0030170">
    <property type="term" value="F:pyridoxal phosphate binding"/>
    <property type="evidence" value="ECO:0007669"/>
    <property type="project" value="InterPro"/>
</dbReference>
<keyword evidence="6" id="KW-0460">Magnesium</keyword>
<accession>A0A7W7AYC4</accession>
<dbReference type="EMBL" id="JACHNZ010000001">
    <property type="protein sequence ID" value="MBB4630494.1"/>
    <property type="molecule type" value="Genomic_DNA"/>
</dbReference>
<comment type="similarity">
    <text evidence="5">Belongs to the serine/threonine dehydratase family.</text>
</comment>
<dbReference type="PANTHER" id="PTHR43050:SF1">
    <property type="entry name" value="SERINE RACEMASE"/>
    <property type="match status" value="1"/>
</dbReference>
<evidence type="ECO:0000256" key="1">
    <source>
        <dbReference type="ARBA" id="ARBA00001913"/>
    </source>
</evidence>
<evidence type="ECO:0000256" key="3">
    <source>
        <dbReference type="ARBA" id="ARBA00001936"/>
    </source>
</evidence>
<dbReference type="Proteomes" id="UP000566324">
    <property type="component" value="Unassembled WGS sequence"/>
</dbReference>
<evidence type="ECO:0000256" key="8">
    <source>
        <dbReference type="ARBA" id="ARBA00023239"/>
    </source>
</evidence>
<evidence type="ECO:0000256" key="5">
    <source>
        <dbReference type="ARBA" id="ARBA00010869"/>
    </source>
</evidence>
<dbReference type="EC" id="4.3.1.19" evidence="10"/>
<dbReference type="GO" id="GO:0004794">
    <property type="term" value="F:threonine deaminase activity"/>
    <property type="evidence" value="ECO:0007669"/>
    <property type="project" value="UniProtKB-EC"/>
</dbReference>
<evidence type="ECO:0000313" key="11">
    <source>
        <dbReference type="Proteomes" id="UP000566324"/>
    </source>
</evidence>
<comment type="cofactor">
    <cofactor evidence="4">
        <name>Mg(2+)</name>
        <dbReference type="ChEBI" id="CHEBI:18420"/>
    </cofactor>
</comment>
<gene>
    <name evidence="10" type="ORF">GGQ98_000095</name>
</gene>
<dbReference type="CDD" id="cd01562">
    <property type="entry name" value="Thr-dehyd"/>
    <property type="match status" value="1"/>
</dbReference>
<comment type="cofactor">
    <cofactor evidence="3">
        <name>Mn(2+)</name>
        <dbReference type="ChEBI" id="CHEBI:29035"/>
    </cofactor>
</comment>
<dbReference type="SUPFAM" id="SSF53686">
    <property type="entry name" value="Tryptophan synthase beta subunit-like PLP-dependent enzymes"/>
    <property type="match status" value="1"/>
</dbReference>
<dbReference type="InterPro" id="IPR036052">
    <property type="entry name" value="TrpB-like_PALP_sf"/>
</dbReference>
<dbReference type="GO" id="GO:0018114">
    <property type="term" value="F:threonine racemase activity"/>
    <property type="evidence" value="ECO:0007669"/>
    <property type="project" value="TreeGrafter"/>
</dbReference>
<comment type="caution">
    <text evidence="10">The sequence shown here is derived from an EMBL/GenBank/DDBJ whole genome shotgun (WGS) entry which is preliminary data.</text>
</comment>
<proteinExistence type="inferred from homology"/>
<dbReference type="InterPro" id="IPR001926">
    <property type="entry name" value="TrpB-like_PALP"/>
</dbReference>
<keyword evidence="11" id="KW-1185">Reference proteome</keyword>
<evidence type="ECO:0000259" key="9">
    <source>
        <dbReference type="Pfam" id="PF00291"/>
    </source>
</evidence>
<keyword evidence="7" id="KW-0663">Pyridoxal phosphate</keyword>
<reference evidence="10 11" key="1">
    <citation type="submission" date="2020-08" db="EMBL/GenBank/DDBJ databases">
        <title>Genomic Encyclopedia of Type Strains, Phase IV (KMG-IV): sequencing the most valuable type-strain genomes for metagenomic binning, comparative biology and taxonomic classification.</title>
        <authorList>
            <person name="Goeker M."/>
        </authorList>
    </citation>
    <scope>NUCLEOTIDE SEQUENCE [LARGE SCALE GENOMIC DNA]</scope>
    <source>
        <strain evidence="10 11">DSM 17328</strain>
    </source>
</reference>
<evidence type="ECO:0000256" key="4">
    <source>
        <dbReference type="ARBA" id="ARBA00001946"/>
    </source>
</evidence>
<sequence>MNIPVLDDVKAAARRIAGVAVRTPLLRSDTLDAATGATLWLKAECLQRTGSFKFRGAYNRLSALTPEQRREGVVAFSSGNHAQGVALAARMLGISATIVMPSDAPRIKADATRGYGAEIVSYDRLTERREVIAAQIAAERGGVVVPSFDDPYIVAGQGTAGLEIAEEIGAPDVMLVCCGGGGFASGIALALPDSAIVVVEPEGYDDVTRSLASGTIEPVRNPGPTLCDALQTLVTVPLTFGILHGRGARGVAVSEAEVKAAVAFAFRELKLVVEPGGAAALAAVLAGKLDLAGKTVALTLSGGNVDAEVYRACLGV</sequence>
<dbReference type="Pfam" id="PF00291">
    <property type="entry name" value="PALP"/>
    <property type="match status" value="1"/>
</dbReference>
<dbReference type="FunFam" id="3.40.50.1100:FF:000005">
    <property type="entry name" value="Threonine dehydratase catabolic"/>
    <property type="match status" value="1"/>
</dbReference>
<comment type="cofactor">
    <cofactor evidence="2">
        <name>pyridoxal 5'-phosphate</name>
        <dbReference type="ChEBI" id="CHEBI:597326"/>
    </cofactor>
</comment>
<dbReference type="GO" id="GO:0030378">
    <property type="term" value="F:serine racemase activity"/>
    <property type="evidence" value="ECO:0007669"/>
    <property type="project" value="TreeGrafter"/>
</dbReference>
<dbReference type="PROSITE" id="PS00165">
    <property type="entry name" value="DEHYDRATASE_SER_THR"/>
    <property type="match status" value="1"/>
</dbReference>
<dbReference type="AlphaFoldDB" id="A0A7W7AYC4"/>
<protein>
    <submittedName>
        <fullName evidence="10">Threonine dehydratase</fullName>
        <ecNumber evidence="10">4.3.1.19</ecNumber>
    </submittedName>
</protein>
<evidence type="ECO:0000313" key="10">
    <source>
        <dbReference type="EMBL" id="MBB4630494.1"/>
    </source>
</evidence>
<name>A0A7W7AYC4_9SPHN</name>
<dbReference type="Gene3D" id="3.40.50.1100">
    <property type="match status" value="2"/>
</dbReference>
<dbReference type="RefSeq" id="WP_184063471.1">
    <property type="nucleotide sequence ID" value="NZ_JACHNZ010000001.1"/>
</dbReference>
<keyword evidence="8 10" id="KW-0456">Lyase</keyword>
<organism evidence="10 11">
    <name type="scientific">Sphingosinicella soli</name>
    <dbReference type="NCBI Taxonomy" id="333708"/>
    <lineage>
        <taxon>Bacteria</taxon>
        <taxon>Pseudomonadati</taxon>
        <taxon>Pseudomonadota</taxon>
        <taxon>Alphaproteobacteria</taxon>
        <taxon>Sphingomonadales</taxon>
        <taxon>Sphingosinicellaceae</taxon>
        <taxon>Sphingosinicella</taxon>
    </lineage>
</organism>
<evidence type="ECO:0000256" key="7">
    <source>
        <dbReference type="ARBA" id="ARBA00022898"/>
    </source>
</evidence>
<feature type="domain" description="Tryptophan synthase beta chain-like PALP" evidence="9">
    <location>
        <begin position="21"/>
        <end position="302"/>
    </location>
</feature>
<dbReference type="GO" id="GO:0003941">
    <property type="term" value="F:L-serine ammonia-lyase activity"/>
    <property type="evidence" value="ECO:0007669"/>
    <property type="project" value="TreeGrafter"/>
</dbReference>
<dbReference type="GO" id="GO:0005524">
    <property type="term" value="F:ATP binding"/>
    <property type="evidence" value="ECO:0007669"/>
    <property type="project" value="TreeGrafter"/>
</dbReference>
<dbReference type="InterPro" id="IPR000634">
    <property type="entry name" value="Ser/Thr_deHydtase_PyrdxlP-BS"/>
</dbReference>
<dbReference type="PANTHER" id="PTHR43050">
    <property type="entry name" value="SERINE / THREONINE RACEMASE FAMILY MEMBER"/>
    <property type="match status" value="1"/>
</dbReference>